<sequence>MNNFLDQWKPYMESSDFQKLHAYLERAKNNLPNDTILLIIGPARSGKTTLLNQIVEFIGESNIMNMRDFKLSSQLPKLFLIGEQCKGKNKRLNQMVKNLISFKQSIIYAGIYWKGVFNDDVNNNVCIINMKHVF</sequence>
<dbReference type="Gene3D" id="3.40.50.300">
    <property type="entry name" value="P-loop containing nucleotide triphosphate hydrolases"/>
    <property type="match status" value="1"/>
</dbReference>
<accession>A0A6C0LTR6</accession>
<organism evidence="1">
    <name type="scientific">viral metagenome</name>
    <dbReference type="NCBI Taxonomy" id="1070528"/>
    <lineage>
        <taxon>unclassified sequences</taxon>
        <taxon>metagenomes</taxon>
        <taxon>organismal metagenomes</taxon>
    </lineage>
</organism>
<reference evidence="1" key="1">
    <citation type="journal article" date="2020" name="Nature">
        <title>Giant virus diversity and host interactions through global metagenomics.</title>
        <authorList>
            <person name="Schulz F."/>
            <person name="Roux S."/>
            <person name="Paez-Espino D."/>
            <person name="Jungbluth S."/>
            <person name="Walsh D.A."/>
            <person name="Denef V.J."/>
            <person name="McMahon K.D."/>
            <person name="Konstantinidis K.T."/>
            <person name="Eloe-Fadrosh E.A."/>
            <person name="Kyrpides N.C."/>
            <person name="Woyke T."/>
        </authorList>
    </citation>
    <scope>NUCLEOTIDE SEQUENCE</scope>
    <source>
        <strain evidence="1">GVMAG-S-1016713-123</strain>
    </source>
</reference>
<evidence type="ECO:0008006" key="2">
    <source>
        <dbReference type="Google" id="ProtNLM"/>
    </source>
</evidence>
<protein>
    <recommendedName>
        <fullName evidence="2">ATPase domain-containing protein</fullName>
    </recommendedName>
</protein>
<evidence type="ECO:0000313" key="1">
    <source>
        <dbReference type="EMBL" id="QHU34159.1"/>
    </source>
</evidence>
<dbReference type="InterPro" id="IPR027417">
    <property type="entry name" value="P-loop_NTPase"/>
</dbReference>
<name>A0A6C0LTR6_9ZZZZ</name>
<proteinExistence type="predicted"/>
<dbReference type="EMBL" id="MN740567">
    <property type="protein sequence ID" value="QHU34159.1"/>
    <property type="molecule type" value="Genomic_DNA"/>
</dbReference>
<dbReference type="SUPFAM" id="SSF52540">
    <property type="entry name" value="P-loop containing nucleoside triphosphate hydrolases"/>
    <property type="match status" value="1"/>
</dbReference>
<dbReference type="AlphaFoldDB" id="A0A6C0LTR6"/>